<keyword evidence="1" id="KW-0472">Membrane</keyword>
<keyword evidence="1" id="KW-1133">Transmembrane helix</keyword>
<evidence type="ECO:0000313" key="2">
    <source>
        <dbReference type="EMBL" id="KRN11360.1"/>
    </source>
</evidence>
<dbReference type="Pfam" id="PF12730">
    <property type="entry name" value="ABC2_membrane_4"/>
    <property type="match status" value="1"/>
</dbReference>
<feature type="transmembrane region" description="Helical" evidence="1">
    <location>
        <begin position="52"/>
        <end position="73"/>
    </location>
</feature>
<feature type="transmembrane region" description="Helical" evidence="1">
    <location>
        <begin position="100"/>
        <end position="126"/>
    </location>
</feature>
<keyword evidence="1" id="KW-0812">Transmembrane</keyword>
<dbReference type="OrthoDB" id="4336274at2"/>
<dbReference type="AlphaFoldDB" id="J0UP86"/>
<sequence>MILQNIFDLKIIVSIELRKIFKSHLVEMIIAGFCFLMLIRRGTNWTNFINNSLLFLSAVIGSVGFGILASWVFSREFTDGIFKDLLALPISRSNFVLGKLIAIEIAELFIVSISLLLILITGHFIFSSAPTMESLKMLLSKTEVTFVYNVLLAFLWPLLASFFRSALFPMSLAFISLIIDVMFSSQPAGQYIPWAIPGFYLAHAGMNLFTSKIIICLIGSIGIYGTIFLWKHPKRV</sequence>
<evidence type="ECO:0000313" key="3">
    <source>
        <dbReference type="Proteomes" id="UP000050898"/>
    </source>
</evidence>
<gene>
    <name evidence="2" type="ORF">FD00_GL000765</name>
</gene>
<reference evidence="2 3" key="1">
    <citation type="journal article" date="2015" name="Genome Announc.">
        <title>Expanding the biotechnology potential of lactobacilli through comparative genomics of 213 strains and associated genera.</title>
        <authorList>
            <person name="Sun Z."/>
            <person name="Harris H.M."/>
            <person name="McCann A."/>
            <person name="Guo C."/>
            <person name="Argimon S."/>
            <person name="Zhang W."/>
            <person name="Yang X."/>
            <person name="Jeffery I.B."/>
            <person name="Cooney J.C."/>
            <person name="Kagawa T.F."/>
            <person name="Liu W."/>
            <person name="Song Y."/>
            <person name="Salvetti E."/>
            <person name="Wrobel A."/>
            <person name="Rasinkangas P."/>
            <person name="Parkhill J."/>
            <person name="Rea M.C."/>
            <person name="O'Sullivan O."/>
            <person name="Ritari J."/>
            <person name="Douillard F.P."/>
            <person name="Paul Ross R."/>
            <person name="Yang R."/>
            <person name="Briner A.E."/>
            <person name="Felis G.E."/>
            <person name="de Vos W.M."/>
            <person name="Barrangou R."/>
            <person name="Klaenhammer T.R."/>
            <person name="Caufield P.W."/>
            <person name="Cui Y."/>
            <person name="Zhang H."/>
            <person name="O'Toole P.W."/>
        </authorList>
    </citation>
    <scope>NUCLEOTIDE SEQUENCE [LARGE SCALE GENOMIC DNA]</scope>
    <source>
        <strain evidence="2 3">DSM 20444</strain>
    </source>
</reference>
<name>J0UP86_9LACO</name>
<evidence type="ECO:0000256" key="1">
    <source>
        <dbReference type="SAM" id="Phobius"/>
    </source>
</evidence>
<protein>
    <recommendedName>
        <fullName evidence="4">ABC transporter permease</fullName>
    </recommendedName>
</protein>
<feature type="transmembrane region" description="Helical" evidence="1">
    <location>
        <begin position="20"/>
        <end position="40"/>
    </location>
</feature>
<feature type="transmembrane region" description="Helical" evidence="1">
    <location>
        <begin position="209"/>
        <end position="230"/>
    </location>
</feature>
<accession>J0UP86</accession>
<feature type="transmembrane region" description="Helical" evidence="1">
    <location>
        <begin position="146"/>
        <end position="163"/>
    </location>
</feature>
<dbReference type="RefSeq" id="WP_003691515.1">
    <property type="nucleotide sequence ID" value="NZ_AKKT01000191.1"/>
</dbReference>
<keyword evidence="3" id="KW-1185">Reference proteome</keyword>
<evidence type="ECO:0008006" key="4">
    <source>
        <dbReference type="Google" id="ProtNLM"/>
    </source>
</evidence>
<dbReference type="EMBL" id="AYYH01000002">
    <property type="protein sequence ID" value="KRN11360.1"/>
    <property type="molecule type" value="Genomic_DNA"/>
</dbReference>
<dbReference type="GeneID" id="98317013"/>
<organism evidence="2 3">
    <name type="scientific">Liquorilactobacillus mali KCTC 3596 = DSM 20444</name>
    <dbReference type="NCBI Taxonomy" id="1046596"/>
    <lineage>
        <taxon>Bacteria</taxon>
        <taxon>Bacillati</taxon>
        <taxon>Bacillota</taxon>
        <taxon>Bacilli</taxon>
        <taxon>Lactobacillales</taxon>
        <taxon>Lactobacillaceae</taxon>
        <taxon>Liquorilactobacillus</taxon>
    </lineage>
</organism>
<dbReference type="PATRIC" id="fig|1046596.6.peg.836"/>
<comment type="caution">
    <text evidence="2">The sequence shown here is derived from an EMBL/GenBank/DDBJ whole genome shotgun (WGS) entry which is preliminary data.</text>
</comment>
<dbReference type="Proteomes" id="UP000050898">
    <property type="component" value="Unassembled WGS sequence"/>
</dbReference>
<proteinExistence type="predicted"/>